<feature type="region of interest" description="Disordered" evidence="1">
    <location>
        <begin position="1"/>
        <end position="39"/>
    </location>
</feature>
<sequence length="171" mass="18624">MDENRLARQAKPSQQQTIDTPALRTGALTAPPPGRESGAKFLKTPIYEGEQRQQLEAWAAGFYNLGATAPVLIDLLDTLNEKWTLPPADKALLQEIVDKIKRRKVGHTLLPIAKNAIEAELENGPLTVSEAAAAAGCSHDHARKCIKDLGCREVGKKGKEKLWELPVEAGE</sequence>
<reference evidence="2" key="1">
    <citation type="submission" date="2020-05" db="EMBL/GenBank/DDBJ databases">
        <authorList>
            <person name="Chiriac C."/>
            <person name="Salcher M."/>
            <person name="Ghai R."/>
            <person name="Kavagutti S V."/>
        </authorList>
    </citation>
    <scope>NUCLEOTIDE SEQUENCE</scope>
</reference>
<protein>
    <submittedName>
        <fullName evidence="2">Unannotated protein</fullName>
    </submittedName>
</protein>
<dbReference type="EMBL" id="CAESAN010000225">
    <property type="protein sequence ID" value="CAB4347603.1"/>
    <property type="molecule type" value="Genomic_DNA"/>
</dbReference>
<dbReference type="AlphaFoldDB" id="A0A6J6A786"/>
<evidence type="ECO:0000256" key="1">
    <source>
        <dbReference type="SAM" id="MobiDB-lite"/>
    </source>
</evidence>
<evidence type="ECO:0000313" key="2">
    <source>
        <dbReference type="EMBL" id="CAB4347603.1"/>
    </source>
</evidence>
<organism evidence="2">
    <name type="scientific">freshwater metagenome</name>
    <dbReference type="NCBI Taxonomy" id="449393"/>
    <lineage>
        <taxon>unclassified sequences</taxon>
        <taxon>metagenomes</taxon>
        <taxon>ecological metagenomes</taxon>
    </lineage>
</organism>
<name>A0A6J6A786_9ZZZZ</name>
<gene>
    <name evidence="2" type="ORF">UFOPK3547_01754</name>
</gene>
<proteinExistence type="predicted"/>
<accession>A0A6J6A786</accession>